<evidence type="ECO:0000313" key="7">
    <source>
        <dbReference type="Proteomes" id="UP000198309"/>
    </source>
</evidence>
<evidence type="ECO:0000256" key="1">
    <source>
        <dbReference type="ARBA" id="ARBA00010164"/>
    </source>
</evidence>
<name>A0A239HW72_9PSED</name>
<keyword evidence="7" id="KW-1185">Reference proteome</keyword>
<proteinExistence type="inferred from homology"/>
<dbReference type="Proteomes" id="UP000199693">
    <property type="component" value="Unassembled WGS sequence"/>
</dbReference>
<reference evidence="5 8" key="1">
    <citation type="submission" date="2016-10" db="EMBL/GenBank/DDBJ databases">
        <authorList>
            <person name="de Groot N.N."/>
        </authorList>
    </citation>
    <scope>NUCLEOTIDE SEQUENCE [LARGE SCALE GENOMIC DNA]</scope>
    <source>
        <strain evidence="5 8">CCM 7361</strain>
    </source>
</reference>
<protein>
    <submittedName>
        <fullName evidence="5">Serine/threonine-protein kinase HipA</fullName>
    </submittedName>
</protein>
<sequence length="438" mass="48989">MSEQLTLQTYVDGQWHDALVLTVENPEKVSLGATSAGYATDYLVTFIERMDSVMEPAVSVNLPLGWNSVRGTGYPAFVYDIIPAGAAYRSLLKRFGGDKPEGMDVGLFLFKRCTPSPIGHLRVKESFDYLDTTRKEAFARQEVEDRTNEFLEYAYETGAALGGATGAQGEAPKLLMAEDDQGQLHADAMLADDQVRRHWLIKFARNRVSETDKAILRAEYHYYRAIAELGLDTVPIDGLALCEGTRPSLWMPRFDRRIVDGRVERIPMESIYSVCQVTEQGQRMAHEDVLQRLAALWTANGQGAEVENLVFEYVRRDLLNKILGNSDNHGRNTAIFRSAGRFQLAPVYDLAPMVLDAEGITRATKWESERRGNPDWAEVCAALKGIAEPNALMARLKKAAQAFRALPELLADLPDEVKRSANIPLNHLDRRLGEWGLL</sequence>
<reference evidence="6 7" key="2">
    <citation type="submission" date="2017-06" db="EMBL/GenBank/DDBJ databases">
        <authorList>
            <person name="Varghese N."/>
            <person name="Submissions S."/>
        </authorList>
    </citation>
    <scope>NUCLEOTIDE SEQUENCE [LARGE SCALE GENOMIC DNA]</scope>
    <source>
        <strain evidence="6 7">RLD-1</strain>
    </source>
</reference>
<dbReference type="EMBL" id="FZPC01000008">
    <property type="protein sequence ID" value="SNS85577.1"/>
    <property type="molecule type" value="Genomic_DNA"/>
</dbReference>
<dbReference type="Proteomes" id="UP000198309">
    <property type="component" value="Unassembled WGS sequence"/>
</dbReference>
<dbReference type="GO" id="GO:0004674">
    <property type="term" value="F:protein serine/threonine kinase activity"/>
    <property type="evidence" value="ECO:0007669"/>
    <property type="project" value="TreeGrafter"/>
</dbReference>
<dbReference type="InterPro" id="IPR016869">
    <property type="entry name" value="UCP028135_HipA-like"/>
</dbReference>
<keyword evidence="2" id="KW-0808">Transferase</keyword>
<dbReference type="InterPro" id="IPR012893">
    <property type="entry name" value="HipA-like_C"/>
</dbReference>
<dbReference type="EMBL" id="FNEC01000005">
    <property type="protein sequence ID" value="SDI44057.1"/>
    <property type="molecule type" value="Genomic_DNA"/>
</dbReference>
<dbReference type="AlphaFoldDB" id="A0A239HW72"/>
<evidence type="ECO:0000259" key="4">
    <source>
        <dbReference type="Pfam" id="PF07804"/>
    </source>
</evidence>
<dbReference type="PANTHER" id="PTHR37419:SF8">
    <property type="entry name" value="TOXIN YJJJ"/>
    <property type="match status" value="1"/>
</dbReference>
<dbReference type="PIRSF" id="PIRSF028135">
    <property type="entry name" value="UCP028135_HipA-like"/>
    <property type="match status" value="1"/>
</dbReference>
<comment type="similarity">
    <text evidence="1">Belongs to the HipA Ser/Thr kinase family.</text>
</comment>
<dbReference type="Pfam" id="PF07804">
    <property type="entry name" value="HipA_C"/>
    <property type="match status" value="1"/>
</dbReference>
<evidence type="ECO:0000313" key="5">
    <source>
        <dbReference type="EMBL" id="SDI44057.1"/>
    </source>
</evidence>
<evidence type="ECO:0000256" key="2">
    <source>
        <dbReference type="ARBA" id="ARBA00022679"/>
    </source>
</evidence>
<accession>A0A239HW72</accession>
<gene>
    <name evidence="5" type="ORF">SAMN05216189_100564</name>
    <name evidence="6" type="ORF">SAMN06295949_108124</name>
</gene>
<dbReference type="RefSeq" id="WP_089391199.1">
    <property type="nucleotide sequence ID" value="NZ_FNEC01000005.1"/>
</dbReference>
<evidence type="ECO:0000313" key="8">
    <source>
        <dbReference type="Proteomes" id="UP000199693"/>
    </source>
</evidence>
<dbReference type="PANTHER" id="PTHR37419">
    <property type="entry name" value="SERINE/THREONINE-PROTEIN KINASE TOXIN HIPA"/>
    <property type="match status" value="1"/>
</dbReference>
<evidence type="ECO:0000256" key="3">
    <source>
        <dbReference type="ARBA" id="ARBA00022777"/>
    </source>
</evidence>
<dbReference type="GO" id="GO:0005829">
    <property type="term" value="C:cytosol"/>
    <property type="evidence" value="ECO:0007669"/>
    <property type="project" value="TreeGrafter"/>
</dbReference>
<dbReference type="InterPro" id="IPR052028">
    <property type="entry name" value="HipA_Ser/Thr_kinase"/>
</dbReference>
<evidence type="ECO:0000313" key="6">
    <source>
        <dbReference type="EMBL" id="SNS85577.1"/>
    </source>
</evidence>
<feature type="domain" description="HipA-like C-terminal" evidence="4">
    <location>
        <begin position="167"/>
        <end position="401"/>
    </location>
</feature>
<organism evidence="5 8">
    <name type="scientific">Pseudomonas delhiensis</name>
    <dbReference type="NCBI Taxonomy" id="366289"/>
    <lineage>
        <taxon>Bacteria</taxon>
        <taxon>Pseudomonadati</taxon>
        <taxon>Pseudomonadota</taxon>
        <taxon>Gammaproteobacteria</taxon>
        <taxon>Pseudomonadales</taxon>
        <taxon>Pseudomonadaceae</taxon>
        <taxon>Pseudomonas</taxon>
    </lineage>
</organism>
<keyword evidence="3 5" id="KW-0418">Kinase</keyword>